<dbReference type="Proteomes" id="UP001437574">
    <property type="component" value="Unassembled WGS sequence"/>
</dbReference>
<comment type="caution">
    <text evidence="1">The sequence shown here is derived from an EMBL/GenBank/DDBJ whole genome shotgun (WGS) entry which is preliminary data.</text>
</comment>
<dbReference type="AlphaFoldDB" id="A0ABC9VJZ1"/>
<dbReference type="InterPro" id="IPR006524">
    <property type="entry name" value="ArpU-like"/>
</dbReference>
<dbReference type="EMBL" id="BAAAAK010000001">
    <property type="protein sequence ID" value="GAA0041729.1"/>
    <property type="molecule type" value="Genomic_DNA"/>
</dbReference>
<sequence>MNFLSEQDNKKMIKKAGEFLEGDFHVIINYSGMPLVNLSSPLLDPTGVSGSANVNRAEKTFAHDIDQMGTVQACRSCVKAVVETINSCTDTEHKPLRTILFRRYIKGDFDLWIYQDLNMSRSKYTRLRKQALLEFAQRSESYSQKYDVKGMMPSFS</sequence>
<reference evidence="1 2" key="1">
    <citation type="journal article" date="2024" name="Int. J. Syst. Evol. Microbiol.">
        <title>Proposal of Lactobacillus amylovorus subsp. animalis subsp. nov. and an emended description of Lactobacillus amylovorus.</title>
        <authorList>
            <person name="Yamane K."/>
            <person name="Tanizawa Y."/>
            <person name="Kobayashi H."/>
            <person name="Kamizono T."/>
            <person name="Kojima Y."/>
            <person name="Takagi H."/>
            <person name="Tohno M."/>
        </authorList>
    </citation>
    <scope>NUCLEOTIDE SEQUENCE [LARGE SCALE GENOMIC DNA]</scope>
    <source>
        <strain evidence="1 2">TKL145</strain>
    </source>
</reference>
<proteinExistence type="predicted"/>
<organism evidence="1 2">
    <name type="scientific">Lactobacillus amylovorus subsp. animalium</name>
    <dbReference type="NCBI Taxonomy" id="3378536"/>
    <lineage>
        <taxon>Bacteria</taxon>
        <taxon>Bacillati</taxon>
        <taxon>Bacillota</taxon>
        <taxon>Bacilli</taxon>
        <taxon>Lactobacillales</taxon>
        <taxon>Lactobacillaceae</taxon>
        <taxon>Lactobacillus</taxon>
    </lineage>
</organism>
<dbReference type="NCBIfam" id="TIGR01637">
    <property type="entry name" value="phage_arpU"/>
    <property type="match status" value="1"/>
</dbReference>
<evidence type="ECO:0000313" key="2">
    <source>
        <dbReference type="Proteomes" id="UP001437574"/>
    </source>
</evidence>
<evidence type="ECO:0000313" key="1">
    <source>
        <dbReference type="EMBL" id="GAA0041729.1"/>
    </source>
</evidence>
<protein>
    <submittedName>
        <fullName evidence="1">Uncharacterized protein</fullName>
    </submittedName>
</protein>
<accession>A0ABC9VJZ1</accession>
<gene>
    <name evidence="1" type="ORF">LATKL145_01390</name>
</gene>
<dbReference type="RefSeq" id="WP_353302353.1">
    <property type="nucleotide sequence ID" value="NZ_BAAAAK010000001.1"/>
</dbReference>
<reference evidence="2" key="2">
    <citation type="submission" date="2024-01" db="EMBL/GenBank/DDBJ databases">
        <title>Draft genome sequence of Lactobacillus amylovorus strain TKL145.</title>
        <authorList>
            <person name="Tohno M."/>
            <person name="Tanizawa Y."/>
        </authorList>
    </citation>
    <scope>NUCLEOTIDE SEQUENCE [LARGE SCALE GENOMIC DNA]</scope>
    <source>
        <strain evidence="2">TKL145</strain>
    </source>
</reference>
<name>A0ABC9VJZ1_LACAM</name>